<feature type="zinc finger region" evidence="7">
    <location>
        <begin position="3"/>
        <end position="34"/>
    </location>
</feature>
<keyword evidence="2 7" id="KW-0547">Nucleotide-binding</keyword>
<evidence type="ECO:0000256" key="2">
    <source>
        <dbReference type="ARBA" id="ARBA00022741"/>
    </source>
</evidence>
<keyword evidence="7" id="KW-0479">Metal-binding</keyword>
<keyword evidence="1 7" id="KW-0678">Repressor</keyword>
<sequence>MKCQYCSCLDSKVIDSRPTDDGNSIRRRRECTNCGRRFTTYEKVELSPLFVVKRDGRRESFDSQKIKAGILHACDKLPVSMQQIDEIVTRVEQKAYATMDGEISSEKIGDMVMAELKTLNDVAYVRFAAVYRKFTDVGTFMTEIKKLVDEKM</sequence>
<keyword evidence="7" id="KW-0862">Zinc</keyword>
<evidence type="ECO:0000256" key="6">
    <source>
        <dbReference type="ARBA" id="ARBA00023163"/>
    </source>
</evidence>
<dbReference type="NCBIfam" id="TIGR00244">
    <property type="entry name" value="transcriptional regulator NrdR"/>
    <property type="match status" value="1"/>
</dbReference>
<keyword evidence="4 7" id="KW-0805">Transcription regulation</keyword>
<evidence type="ECO:0000256" key="3">
    <source>
        <dbReference type="ARBA" id="ARBA00022840"/>
    </source>
</evidence>
<dbReference type="PANTHER" id="PTHR30455:SF2">
    <property type="entry name" value="TRANSCRIPTIONAL REPRESSOR NRDR"/>
    <property type="match status" value="1"/>
</dbReference>
<accession>W0FJA1</accession>
<dbReference type="InterPro" id="IPR055173">
    <property type="entry name" value="NrdR-like_N"/>
</dbReference>
<dbReference type="Pfam" id="PF22811">
    <property type="entry name" value="Zn_ribbon_NrdR"/>
    <property type="match status" value="1"/>
</dbReference>
<dbReference type="InterPro" id="IPR003796">
    <property type="entry name" value="RNR_NrdR-like"/>
</dbReference>
<comment type="cofactor">
    <cofactor evidence="7">
        <name>Zn(2+)</name>
        <dbReference type="ChEBI" id="CHEBI:29105"/>
    </cofactor>
    <text evidence="7">Binds 1 zinc ion.</text>
</comment>
<keyword evidence="3 7" id="KW-0067">ATP-binding</keyword>
<organism evidence="9">
    <name type="scientific">uncultured bacterium Contig21</name>
    <dbReference type="NCBI Taxonomy" id="1393535"/>
    <lineage>
        <taxon>Bacteria</taxon>
        <taxon>environmental samples</taxon>
    </lineage>
</organism>
<dbReference type="AlphaFoldDB" id="W0FJA1"/>
<dbReference type="HAMAP" id="MF_00440">
    <property type="entry name" value="NrdR"/>
    <property type="match status" value="1"/>
</dbReference>
<evidence type="ECO:0000256" key="4">
    <source>
        <dbReference type="ARBA" id="ARBA00023015"/>
    </source>
</evidence>
<evidence type="ECO:0000256" key="1">
    <source>
        <dbReference type="ARBA" id="ARBA00022491"/>
    </source>
</evidence>
<keyword evidence="6 7" id="KW-0804">Transcription</keyword>
<dbReference type="GO" id="GO:0045892">
    <property type="term" value="P:negative regulation of DNA-templated transcription"/>
    <property type="evidence" value="ECO:0007669"/>
    <property type="project" value="UniProtKB-UniRule"/>
</dbReference>
<dbReference type="GO" id="GO:0003677">
    <property type="term" value="F:DNA binding"/>
    <property type="evidence" value="ECO:0007669"/>
    <property type="project" value="UniProtKB-KW"/>
</dbReference>
<feature type="domain" description="ATP-cone" evidence="8">
    <location>
        <begin position="49"/>
        <end position="139"/>
    </location>
</feature>
<dbReference type="PROSITE" id="PS51161">
    <property type="entry name" value="ATP_CONE"/>
    <property type="match status" value="1"/>
</dbReference>
<comment type="function">
    <text evidence="7">Negatively regulates transcription of bacterial ribonucleotide reductase nrd genes and operons by binding to NrdR-boxes.</text>
</comment>
<dbReference type="PANTHER" id="PTHR30455">
    <property type="entry name" value="TRANSCRIPTIONAL REPRESSOR NRDR"/>
    <property type="match status" value="1"/>
</dbReference>
<comment type="similarity">
    <text evidence="7">Belongs to the NrdR family.</text>
</comment>
<protein>
    <recommendedName>
        <fullName evidence="7">Transcriptional repressor NrdR</fullName>
    </recommendedName>
</protein>
<dbReference type="EMBL" id="KC246809">
    <property type="protein sequence ID" value="AHF24893.1"/>
    <property type="molecule type" value="Genomic_DNA"/>
</dbReference>
<gene>
    <name evidence="7" type="primary">nrdR</name>
</gene>
<evidence type="ECO:0000259" key="8">
    <source>
        <dbReference type="PROSITE" id="PS51161"/>
    </source>
</evidence>
<dbReference type="GO" id="GO:0008270">
    <property type="term" value="F:zinc ion binding"/>
    <property type="evidence" value="ECO:0007669"/>
    <property type="project" value="UniProtKB-UniRule"/>
</dbReference>
<proteinExistence type="inferred from homology"/>
<name>W0FJA1_9BACT</name>
<dbReference type="Pfam" id="PF03477">
    <property type="entry name" value="ATP-cone"/>
    <property type="match status" value="1"/>
</dbReference>
<keyword evidence="7" id="KW-0863">Zinc-finger</keyword>
<reference evidence="9" key="1">
    <citation type="journal article" date="2013" name="PLoS ONE">
        <title>Metagenomic insights into the carbohydrate-active enzymes carried by the microorganisms adhering to solid digesta in the rumen of cows.</title>
        <authorList>
            <person name="Wang L."/>
            <person name="Hatem A."/>
            <person name="Catalyurek U.V."/>
            <person name="Morrison M."/>
            <person name="Yu Z."/>
        </authorList>
    </citation>
    <scope>NUCLEOTIDE SEQUENCE</scope>
</reference>
<evidence type="ECO:0000256" key="7">
    <source>
        <dbReference type="HAMAP-Rule" id="MF_00440"/>
    </source>
</evidence>
<evidence type="ECO:0000256" key="5">
    <source>
        <dbReference type="ARBA" id="ARBA00023125"/>
    </source>
</evidence>
<dbReference type="InterPro" id="IPR005144">
    <property type="entry name" value="ATP-cone_dom"/>
</dbReference>
<keyword evidence="5 7" id="KW-0238">DNA-binding</keyword>
<dbReference type="GO" id="GO:0005524">
    <property type="term" value="F:ATP binding"/>
    <property type="evidence" value="ECO:0007669"/>
    <property type="project" value="UniProtKB-UniRule"/>
</dbReference>
<evidence type="ECO:0000313" key="9">
    <source>
        <dbReference type="EMBL" id="AHF24893.1"/>
    </source>
</evidence>